<evidence type="ECO:0000259" key="3">
    <source>
        <dbReference type="PROSITE" id="PS50883"/>
    </source>
</evidence>
<dbReference type="SMART" id="SM00448">
    <property type="entry name" value="REC"/>
    <property type="match status" value="1"/>
</dbReference>
<dbReference type="GO" id="GO:0000160">
    <property type="term" value="P:phosphorelay signal transduction system"/>
    <property type="evidence" value="ECO:0007669"/>
    <property type="project" value="InterPro"/>
</dbReference>
<protein>
    <submittedName>
        <fullName evidence="4">EAL domain-containing protein</fullName>
    </submittedName>
</protein>
<dbReference type="Proteomes" id="UP000593836">
    <property type="component" value="Chromosome"/>
</dbReference>
<reference evidence="4 5" key="1">
    <citation type="submission" date="2020-05" db="EMBL/GenBank/DDBJ databases">
        <title>Sulfurimonas marisnigri, sp. nov., and Sulfurimonas baltica, sp. nov., manganese oxide reducing chemolithoautotrophs of the class Epsilonproteobacteria isolated from the pelagic redoxclines of the Black and Baltic Seas and emended description of the genus Sulfurimonas.</title>
        <authorList>
            <person name="Henkel J.V."/>
            <person name="Laudan C."/>
            <person name="Werner J."/>
            <person name="Neu T."/>
            <person name="Plewe S."/>
            <person name="Sproer C."/>
            <person name="Bunk B."/>
            <person name="Schulz-Vogt H.N."/>
        </authorList>
    </citation>
    <scope>NUCLEOTIDE SEQUENCE [LARGE SCALE GENOMIC DNA]</scope>
    <source>
        <strain evidence="4 5">SoZ1</strain>
    </source>
</reference>
<dbReference type="Gene3D" id="3.40.50.2300">
    <property type="match status" value="1"/>
</dbReference>
<keyword evidence="1" id="KW-0597">Phosphoprotein</keyword>
<dbReference type="Pfam" id="PF00990">
    <property type="entry name" value="GGDEF"/>
    <property type="match status" value="1"/>
</dbReference>
<proteinExistence type="predicted"/>
<dbReference type="KEGG" id="smas:HUE87_03405"/>
<dbReference type="InterPro" id="IPR001789">
    <property type="entry name" value="Sig_transdc_resp-reg_receiver"/>
</dbReference>
<organism evidence="4 5">
    <name type="scientific">Candidatus Sulfurimonas marisnigri</name>
    <dbReference type="NCBI Taxonomy" id="2740405"/>
    <lineage>
        <taxon>Bacteria</taxon>
        <taxon>Pseudomonadati</taxon>
        <taxon>Campylobacterota</taxon>
        <taxon>Epsilonproteobacteria</taxon>
        <taxon>Campylobacterales</taxon>
        <taxon>Sulfurimonadaceae</taxon>
        <taxon>Sulfurimonas</taxon>
    </lineage>
</organism>
<dbReference type="RefSeq" id="WP_194367339.1">
    <property type="nucleotide sequence ID" value="NZ_CP054493.1"/>
</dbReference>
<dbReference type="AlphaFoldDB" id="A0A7S7M1F5"/>
<sequence length="554" mass="63744">MVALLRLFAGVESKVSDIHQKLLSVTKNISVLYAEDNNEIREQYENIFKLLFKEVNSAQNGEVALKEYNKKRYDLLITDLTMPKMDGVCLISEVLKINPDQNTIIMTAHNTDHGLRNSIDFQVDGILLKPVAMDKLFKLLYKVCNLIDISKRDSKNTQEDKKLDYLLQNNDQALFLVVVDMFKEIKNQFGSQTQEHIFSAVKEHLSYFGIEDNNTVQLHNDVIICATDKHYIDNILDALQSFSDNHNTLIVTFNNLKIYITLSYGLIMLKNNSSMENRSKNFLQHIYSIVDEIKNDEHSTYFVKMDIDIEEAKKSDSLSWLGVTLDALKQKTIVPFYQPVIDMYTMKVFSYEVFSRIKQGDKYILPKFFIDLSEKAGILEDISEIVFKQCFKELSSSNLPFHINMSNSLFNNNDIEDYLIYLGNHFKVSNNRVILDIRNYESLKPSSKAVKAILRLKNNGYKIALKGFATSNINIELLSILEPDYIKIDQLIMHKSLTDTNMKAVLSFLLEYTNKSSIKSILVGVEDEKILDEGKKLGFDYAQGYFIGRPSDKL</sequence>
<evidence type="ECO:0000313" key="5">
    <source>
        <dbReference type="Proteomes" id="UP000593836"/>
    </source>
</evidence>
<feature type="domain" description="Response regulatory" evidence="2">
    <location>
        <begin position="30"/>
        <end position="144"/>
    </location>
</feature>
<feature type="domain" description="EAL" evidence="3">
    <location>
        <begin position="317"/>
        <end position="554"/>
    </location>
</feature>
<dbReference type="SMART" id="SM00052">
    <property type="entry name" value="EAL"/>
    <property type="match status" value="1"/>
</dbReference>
<keyword evidence="5" id="KW-1185">Reference proteome</keyword>
<dbReference type="GO" id="GO:0071111">
    <property type="term" value="F:cyclic-guanylate-specific phosphodiesterase activity"/>
    <property type="evidence" value="ECO:0007669"/>
    <property type="project" value="InterPro"/>
</dbReference>
<dbReference type="PROSITE" id="PS50110">
    <property type="entry name" value="RESPONSE_REGULATORY"/>
    <property type="match status" value="1"/>
</dbReference>
<evidence type="ECO:0000259" key="2">
    <source>
        <dbReference type="PROSITE" id="PS50110"/>
    </source>
</evidence>
<dbReference type="InterPro" id="IPR001633">
    <property type="entry name" value="EAL_dom"/>
</dbReference>
<evidence type="ECO:0000256" key="1">
    <source>
        <dbReference type="PROSITE-ProRule" id="PRU00169"/>
    </source>
</evidence>
<dbReference type="PROSITE" id="PS50883">
    <property type="entry name" value="EAL"/>
    <property type="match status" value="1"/>
</dbReference>
<dbReference type="InterPro" id="IPR050706">
    <property type="entry name" value="Cyclic-di-GMP_PDE-like"/>
</dbReference>
<dbReference type="Gene3D" id="3.20.20.450">
    <property type="entry name" value="EAL domain"/>
    <property type="match status" value="1"/>
</dbReference>
<accession>A0A7S7M1F5</accession>
<dbReference type="InterPro" id="IPR011006">
    <property type="entry name" value="CheY-like_superfamily"/>
</dbReference>
<dbReference type="PANTHER" id="PTHR33121:SF76">
    <property type="entry name" value="SIGNALING PROTEIN"/>
    <property type="match status" value="1"/>
</dbReference>
<dbReference type="Pfam" id="PF00563">
    <property type="entry name" value="EAL"/>
    <property type="match status" value="1"/>
</dbReference>
<dbReference type="InterPro" id="IPR000160">
    <property type="entry name" value="GGDEF_dom"/>
</dbReference>
<dbReference type="PANTHER" id="PTHR33121">
    <property type="entry name" value="CYCLIC DI-GMP PHOSPHODIESTERASE PDEF"/>
    <property type="match status" value="1"/>
</dbReference>
<evidence type="ECO:0000313" key="4">
    <source>
        <dbReference type="EMBL" id="QOY55297.1"/>
    </source>
</evidence>
<dbReference type="EMBL" id="CP054493">
    <property type="protein sequence ID" value="QOY55297.1"/>
    <property type="molecule type" value="Genomic_DNA"/>
</dbReference>
<dbReference type="SUPFAM" id="SSF141868">
    <property type="entry name" value="EAL domain-like"/>
    <property type="match status" value="1"/>
</dbReference>
<feature type="modified residue" description="4-aspartylphosphate" evidence="1">
    <location>
        <position position="79"/>
    </location>
</feature>
<dbReference type="Pfam" id="PF00072">
    <property type="entry name" value="Response_reg"/>
    <property type="match status" value="1"/>
</dbReference>
<dbReference type="InterPro" id="IPR035919">
    <property type="entry name" value="EAL_sf"/>
</dbReference>
<dbReference type="CDD" id="cd01948">
    <property type="entry name" value="EAL"/>
    <property type="match status" value="1"/>
</dbReference>
<name>A0A7S7M1F5_9BACT</name>
<dbReference type="SUPFAM" id="SSF52172">
    <property type="entry name" value="CheY-like"/>
    <property type="match status" value="1"/>
</dbReference>
<gene>
    <name evidence="4" type="ORF">HUE87_03405</name>
</gene>